<feature type="domain" description="Apple" evidence="3">
    <location>
        <begin position="20"/>
        <end position="109"/>
    </location>
</feature>
<reference evidence="4" key="1">
    <citation type="submission" date="2018-11" db="EMBL/GenBank/DDBJ databases">
        <authorList>
            <person name="Alioto T."/>
            <person name="Alioto T."/>
        </authorList>
    </citation>
    <scope>NUCLEOTIDE SEQUENCE</scope>
</reference>
<dbReference type="SUPFAM" id="SSF57414">
    <property type="entry name" value="Hairpin loop containing domain-like"/>
    <property type="match status" value="1"/>
</dbReference>
<evidence type="ECO:0008006" key="6">
    <source>
        <dbReference type="Google" id="ProtNLM"/>
    </source>
</evidence>
<dbReference type="Pfam" id="PF00024">
    <property type="entry name" value="PAN_1"/>
    <property type="match status" value="1"/>
</dbReference>
<dbReference type="OrthoDB" id="6060898at2759"/>
<dbReference type="SUPFAM" id="SSF56436">
    <property type="entry name" value="C-type lectin-like"/>
    <property type="match status" value="1"/>
</dbReference>
<name>A0A8B6CTB1_MYTGA</name>
<feature type="chain" id="PRO_5032304550" description="C-type lectin domain-containing protein" evidence="1">
    <location>
        <begin position="18"/>
        <end position="239"/>
    </location>
</feature>
<feature type="domain" description="C-type lectin" evidence="2">
    <location>
        <begin position="120"/>
        <end position="236"/>
    </location>
</feature>
<dbReference type="AlphaFoldDB" id="A0A8B6CTB1"/>
<gene>
    <name evidence="4" type="ORF">MGAL_10B015790</name>
</gene>
<sequence length="239" mass="27658">MMTITTILVWTILYTRAIYCSQSGISSIFAMENLNQTNKIVDKNSIGTFKTESTRKCAFYCLQNLACMAYFYRQNTTECRLMSVNTPGNNGKWKDDMGWRYYNVYESTCPPMDGFNQNRKASLCYQYFDDLKNVYEADITCRRNGGQLLRVQSQLQQTHLMTYLDFYNENLVYIQGNDSTKEGTWSFDDGQLMKYFNWSPTTPFGHDAKDHLAMNKASSYGWEETDGSTLGGFLCEMKI</sequence>
<accession>A0A8B6CTB1</accession>
<evidence type="ECO:0000313" key="5">
    <source>
        <dbReference type="Proteomes" id="UP000596742"/>
    </source>
</evidence>
<dbReference type="CDD" id="cd00037">
    <property type="entry name" value="CLECT"/>
    <property type="match status" value="1"/>
</dbReference>
<dbReference type="Gene3D" id="3.50.4.10">
    <property type="entry name" value="Hepatocyte Growth Factor"/>
    <property type="match status" value="1"/>
</dbReference>
<dbReference type="PROSITE" id="PS50041">
    <property type="entry name" value="C_TYPE_LECTIN_2"/>
    <property type="match status" value="1"/>
</dbReference>
<dbReference type="InterPro" id="IPR016187">
    <property type="entry name" value="CTDL_fold"/>
</dbReference>
<protein>
    <recommendedName>
        <fullName evidence="6">C-type lectin domain-containing protein</fullName>
    </recommendedName>
</protein>
<dbReference type="InterPro" id="IPR050801">
    <property type="entry name" value="Ca-Dep_Lectins_ImmuneDev"/>
</dbReference>
<dbReference type="Gene3D" id="3.10.100.10">
    <property type="entry name" value="Mannose-Binding Protein A, subunit A"/>
    <property type="match status" value="1"/>
</dbReference>
<dbReference type="PANTHER" id="PTHR22801:SF63">
    <property type="entry name" value="C-TYPE LECTIN DOMAIN-CONTAINING PROTEIN"/>
    <property type="match status" value="1"/>
</dbReference>
<keyword evidence="1" id="KW-0732">Signal</keyword>
<dbReference type="Proteomes" id="UP000596742">
    <property type="component" value="Unassembled WGS sequence"/>
</dbReference>
<evidence type="ECO:0000259" key="3">
    <source>
        <dbReference type="PROSITE" id="PS50948"/>
    </source>
</evidence>
<dbReference type="Pfam" id="PF00059">
    <property type="entry name" value="Lectin_C"/>
    <property type="match status" value="1"/>
</dbReference>
<dbReference type="InterPro" id="IPR003609">
    <property type="entry name" value="Pan_app"/>
</dbReference>
<dbReference type="InterPro" id="IPR016186">
    <property type="entry name" value="C-type_lectin-like/link_sf"/>
</dbReference>
<proteinExistence type="predicted"/>
<dbReference type="InterPro" id="IPR001304">
    <property type="entry name" value="C-type_lectin-like"/>
</dbReference>
<dbReference type="EMBL" id="UYJE01002368">
    <property type="protein sequence ID" value="VDI10164.1"/>
    <property type="molecule type" value="Genomic_DNA"/>
</dbReference>
<evidence type="ECO:0000313" key="4">
    <source>
        <dbReference type="EMBL" id="VDI10164.1"/>
    </source>
</evidence>
<dbReference type="PROSITE" id="PS50948">
    <property type="entry name" value="PAN"/>
    <property type="match status" value="1"/>
</dbReference>
<feature type="signal peptide" evidence="1">
    <location>
        <begin position="1"/>
        <end position="17"/>
    </location>
</feature>
<dbReference type="PANTHER" id="PTHR22801">
    <property type="entry name" value="LITHOSTATHINE"/>
    <property type="match status" value="1"/>
</dbReference>
<comment type="caution">
    <text evidence="4">The sequence shown here is derived from an EMBL/GenBank/DDBJ whole genome shotgun (WGS) entry which is preliminary data.</text>
</comment>
<dbReference type="SMART" id="SM00034">
    <property type="entry name" value="CLECT"/>
    <property type="match status" value="1"/>
</dbReference>
<evidence type="ECO:0000256" key="1">
    <source>
        <dbReference type="SAM" id="SignalP"/>
    </source>
</evidence>
<keyword evidence="5" id="KW-1185">Reference proteome</keyword>
<organism evidence="4 5">
    <name type="scientific">Mytilus galloprovincialis</name>
    <name type="common">Mediterranean mussel</name>
    <dbReference type="NCBI Taxonomy" id="29158"/>
    <lineage>
        <taxon>Eukaryota</taxon>
        <taxon>Metazoa</taxon>
        <taxon>Spiralia</taxon>
        <taxon>Lophotrochozoa</taxon>
        <taxon>Mollusca</taxon>
        <taxon>Bivalvia</taxon>
        <taxon>Autobranchia</taxon>
        <taxon>Pteriomorphia</taxon>
        <taxon>Mytilida</taxon>
        <taxon>Mytiloidea</taxon>
        <taxon>Mytilidae</taxon>
        <taxon>Mytilinae</taxon>
        <taxon>Mytilus</taxon>
    </lineage>
</organism>
<evidence type="ECO:0000259" key="2">
    <source>
        <dbReference type="PROSITE" id="PS50041"/>
    </source>
</evidence>